<evidence type="ECO:0000313" key="3">
    <source>
        <dbReference type="Proteomes" id="UP000010475"/>
    </source>
</evidence>
<name>K9WSK2_9NOST</name>
<dbReference type="AlphaFoldDB" id="K9WSK2"/>
<dbReference type="KEGG" id="csg:Cylst_0406"/>
<feature type="region of interest" description="Disordered" evidence="1">
    <location>
        <begin position="88"/>
        <end position="112"/>
    </location>
</feature>
<accession>K9WSK2</accession>
<proteinExistence type="predicted"/>
<reference evidence="2 3" key="1">
    <citation type="submission" date="2012-06" db="EMBL/GenBank/DDBJ databases">
        <title>Finished chromosome of genome of Cylindrospermum stagnale PCC 7417.</title>
        <authorList>
            <consortium name="US DOE Joint Genome Institute"/>
            <person name="Gugger M."/>
            <person name="Coursin T."/>
            <person name="Rippka R."/>
            <person name="Tandeau De Marsac N."/>
            <person name="Huntemann M."/>
            <person name="Wei C.-L."/>
            <person name="Han J."/>
            <person name="Detter J.C."/>
            <person name="Han C."/>
            <person name="Tapia R."/>
            <person name="Chen A."/>
            <person name="Kyrpides N."/>
            <person name="Mavromatis K."/>
            <person name="Markowitz V."/>
            <person name="Szeto E."/>
            <person name="Ivanova N."/>
            <person name="Pagani I."/>
            <person name="Pati A."/>
            <person name="Goodwin L."/>
            <person name="Nordberg H.P."/>
            <person name="Cantor M.N."/>
            <person name="Hua S.X."/>
            <person name="Woyke T."/>
            <person name="Kerfeld C.A."/>
        </authorList>
    </citation>
    <scope>NUCLEOTIDE SEQUENCE [LARGE SCALE GENOMIC DNA]</scope>
    <source>
        <strain evidence="2 3">PCC 7417</strain>
    </source>
</reference>
<protein>
    <submittedName>
        <fullName evidence="2">Uncharacterized protein</fullName>
    </submittedName>
</protein>
<evidence type="ECO:0000313" key="2">
    <source>
        <dbReference type="EMBL" id="AFZ22756.1"/>
    </source>
</evidence>
<organism evidence="2 3">
    <name type="scientific">Cylindrospermum stagnale PCC 7417</name>
    <dbReference type="NCBI Taxonomy" id="56107"/>
    <lineage>
        <taxon>Bacteria</taxon>
        <taxon>Bacillati</taxon>
        <taxon>Cyanobacteriota</taxon>
        <taxon>Cyanophyceae</taxon>
        <taxon>Nostocales</taxon>
        <taxon>Nostocaceae</taxon>
        <taxon>Cylindrospermum</taxon>
    </lineage>
</organism>
<sequence length="112" mass="12579">MKVNLNIIISGLAIATTVLLSVLLMNTPVAANEIQQVVNGGIYPREPNFFSRGREQFDREIQLLLDRNDAAADTLLKVSPEVQRLQERLAPREKPANSQELLKPSQHSEPHR</sequence>
<dbReference type="RefSeq" id="WP_015206013.1">
    <property type="nucleotide sequence ID" value="NC_019757.1"/>
</dbReference>
<dbReference type="Proteomes" id="UP000010475">
    <property type="component" value="Chromosome"/>
</dbReference>
<keyword evidence="3" id="KW-1185">Reference proteome</keyword>
<dbReference type="HOGENOM" id="CLU_2204573_0_0_3"/>
<dbReference type="eggNOG" id="ENOG5030NIN">
    <property type="taxonomic scope" value="Bacteria"/>
</dbReference>
<evidence type="ECO:0000256" key="1">
    <source>
        <dbReference type="SAM" id="MobiDB-lite"/>
    </source>
</evidence>
<dbReference type="EMBL" id="CP003642">
    <property type="protein sequence ID" value="AFZ22756.1"/>
    <property type="molecule type" value="Genomic_DNA"/>
</dbReference>
<gene>
    <name evidence="2" type="ORF">Cylst_0406</name>
</gene>
<dbReference type="OrthoDB" id="490982at2"/>